<evidence type="ECO:0000313" key="16">
    <source>
        <dbReference type="EMBL" id="KAJ0401549.1"/>
    </source>
</evidence>
<dbReference type="SUPFAM" id="SSF53901">
    <property type="entry name" value="Thiolase-like"/>
    <property type="match status" value="4"/>
</dbReference>
<dbReference type="InterPro" id="IPR013528">
    <property type="entry name" value="HMG_CoA_synth_N"/>
</dbReference>
<dbReference type="NCBIfam" id="TIGR01833">
    <property type="entry name" value="HMG-CoA-S_euk"/>
    <property type="match status" value="1"/>
</dbReference>
<evidence type="ECO:0008006" key="18">
    <source>
        <dbReference type="Google" id="ProtNLM"/>
    </source>
</evidence>
<dbReference type="CDD" id="cd00827">
    <property type="entry name" value="init_cond_enzymes"/>
    <property type="match status" value="1"/>
</dbReference>
<dbReference type="Gene3D" id="3.40.47.10">
    <property type="match status" value="3"/>
</dbReference>
<evidence type="ECO:0000256" key="10">
    <source>
        <dbReference type="SAM" id="Phobius"/>
    </source>
</evidence>
<dbReference type="PANTHER" id="PTHR43323">
    <property type="entry name" value="3-HYDROXY-3-METHYLGLUTARYL COENZYME A SYNTHASE"/>
    <property type="match status" value="1"/>
</dbReference>
<feature type="domain" description="Polycystin cation channel PKD1/PKD2" evidence="13">
    <location>
        <begin position="1273"/>
        <end position="1498"/>
    </location>
</feature>
<evidence type="ECO:0000256" key="9">
    <source>
        <dbReference type="PIRSR" id="PIRSR610122-2"/>
    </source>
</evidence>
<comment type="similarity">
    <text evidence="3">Belongs to the polycystin family.</text>
</comment>
<evidence type="ECO:0000313" key="17">
    <source>
        <dbReference type="Proteomes" id="UP001209570"/>
    </source>
</evidence>
<evidence type="ECO:0000256" key="6">
    <source>
        <dbReference type="ARBA" id="ARBA00022989"/>
    </source>
</evidence>
<accession>A0AAD5QB39</accession>
<sequence>MTASTTVADDAPRAQRPADVGILAMEVYFPATYVDQRDLERFDGVPEGKYTKGLGQDEMSFTGDREDPNSIALTVVAQLLEKYELDPQEIGRLEVGTETLVDKSKSTKTVLMQLFEPSGNTDIEGVTTVNACYGGTAALLNAVAWVESSAWDGRFAIVVATDIAVYARGPARPTSGCGAIAMLIGANAPLVIESRTRATHASHIWDFYKPDPAHEFPTVDGRHSQACYLRALDDCYLRFCDKNERLARDAKQPRFGITSMDFAVFHSPYNKLVQKSFSRLFFLDARRRATPLSEDDKLAPWQSTPLDETYTDRALDLTTRELSDAVYRRMAQPCHAASKKLGNCYTASVYLNLASVVAQQGASLRGKRVLVFSYGSGSMASMFEVRASEQSPSDGRFSLAAIAATLDLDARLAQRTRRSAEDFSRYMDLREQFHGRKAVQPAQPVADLLPGTYYLVEIDDKFQRVYARKPSGDVDNNVAATAATQSSAQSVYVSGVSVVLPGPTAPRGGAALEQLLGGVNCIEQLSPQAVDDLLARGLVQLRKTRGVDGETTVEPCPVKTRAQSIQVAAVSRPVDLVGDYMLPATIVDAMDDATRLAVAAGLDAMQRAGLVAGGGDWRLPEPLRRSVGVIYATSYPCMSASMAEAARFSHADDAAPFELDRKFLFRVLVLANAQLAQITGAQGPNIQSNGACAGMTQAIAVAHDWLALRRCDRVVVLSSDVASSPTLLPWIGGGFRVLGASSIASTVETAALPFDARRNGMIVGSGAAAAVLEAAHATPAPRPLATGSPSRRVRLLATRFVNSAYHGAAIDVQHVAQELARLLDEVAARFGISRQAFATQGVYYSHETFTNASPKASCAYAEIQALQTALGPELLARLMISNTKGFTGHPMAVSFEDIAAVEGLRCGRVAPVANFQQHDPQLSATPLRLATPDNAQFAHRLLPELLLSLLEEFEDGDWVISADWVGVGVAVGFDVFGALEVAAGVEPLDEPELEDDVTGALVVDLGALVVGSGVLSELEEPLPELVGLGLGLGFGVAIDAVDDRRHHQTATNGITTLQPETYQHKAWWKLRRNGDYRRVAELGEQIRAYAEGIIEQQRQARIRAKIRDIVVHVLFLIVYTISAHAGNSGDRLYLLSSEITREFLHREFTDPAVTLDASAVASGRILPLKRFNTISTSDDLFAWLHAFSVVLPRSGASHAKNILKWLQHAPYVDLHTRVVMVDVNLYNVMLRHIIVLRFLVELPAAGGAVPMLFITMAPLTKSFLVDSESVWRSMCNFAVLGFYLYFVMTEIFAQMNRRRKRRDVLSKGLRWTQRSGTLLRILSCALYCFVWLMRLFTLVNGPTQFPIVGSDAYIRMRPYTVAYESAQYLLGLNTCVCWWILMLLLRVVAPIDLFLRTIIIARGRLFALLFCLGALLYGYASAFKVVSGVRSKRFRSVPNAMATLLLMLFGSSFQDESASEVASTGPTTTEILLYAAFLVLNVFVVANLFLVVIYDSYRRAIEEVERTASFTNQFNLPAETMKYCRALYTEGIMAIATLIGKLPLHRVDAR</sequence>
<keyword evidence="4" id="KW-0808">Transferase</keyword>
<keyword evidence="6 10" id="KW-1133">Transmembrane helix</keyword>
<feature type="transmembrane region" description="Helical" evidence="10">
    <location>
        <begin position="1317"/>
        <end position="1336"/>
    </location>
</feature>
<keyword evidence="7 10" id="KW-0472">Membrane</keyword>
<dbReference type="Pfam" id="PF01154">
    <property type="entry name" value="HMG_CoA_synt_N"/>
    <property type="match status" value="1"/>
</dbReference>
<evidence type="ECO:0000256" key="2">
    <source>
        <dbReference type="ARBA" id="ARBA00007061"/>
    </source>
</evidence>
<dbReference type="GO" id="GO:0004421">
    <property type="term" value="F:hydroxymethylglutaryl-CoA synthase activity"/>
    <property type="evidence" value="ECO:0007669"/>
    <property type="project" value="InterPro"/>
</dbReference>
<comment type="caution">
    <text evidence="16">The sequence shown here is derived from an EMBL/GenBank/DDBJ whole genome shotgun (WGS) entry which is preliminary data.</text>
</comment>
<dbReference type="InterPro" id="IPR046791">
    <property type="entry name" value="Polycystin_dom"/>
</dbReference>
<reference evidence="16" key="1">
    <citation type="submission" date="2021-12" db="EMBL/GenBank/DDBJ databases">
        <title>Prjna785345.</title>
        <authorList>
            <person name="Rujirawat T."/>
            <person name="Krajaejun T."/>
        </authorList>
    </citation>
    <scope>NUCLEOTIDE SEQUENCE</scope>
    <source>
        <strain evidence="16">Pi057C3</strain>
    </source>
</reference>
<feature type="binding site" evidence="9">
    <location>
        <position position="224"/>
    </location>
    <ligand>
        <name>CoA</name>
        <dbReference type="ChEBI" id="CHEBI:57287"/>
    </ligand>
</feature>
<evidence type="ECO:0000259" key="11">
    <source>
        <dbReference type="Pfam" id="PF00109"/>
    </source>
</evidence>
<keyword evidence="5 10" id="KW-0812">Transmembrane</keyword>
<comment type="similarity">
    <text evidence="2">Belongs to the thiolase-like superfamily. HMG-CoA synthase family.</text>
</comment>
<dbReference type="InterPro" id="IPR010122">
    <property type="entry name" value="HMG_CoA_synthase_euk"/>
</dbReference>
<dbReference type="FunFam" id="3.40.47.10:FF:000008">
    <property type="entry name" value="3-hydroxy-3-methylglutaryl coenzyme A synthase"/>
    <property type="match status" value="1"/>
</dbReference>
<feature type="transmembrane region" description="Helical" evidence="10">
    <location>
        <begin position="1277"/>
        <end position="1296"/>
    </location>
</feature>
<dbReference type="Pfam" id="PF08540">
    <property type="entry name" value="HMG_CoA_synt_C"/>
    <property type="match status" value="1"/>
</dbReference>
<gene>
    <name evidence="16" type="ORF">P43SY_007263</name>
</gene>
<feature type="transmembrane region" description="Helical" evidence="10">
    <location>
        <begin position="1109"/>
        <end position="1126"/>
    </location>
</feature>
<evidence type="ECO:0000256" key="5">
    <source>
        <dbReference type="ARBA" id="ARBA00022692"/>
    </source>
</evidence>
<evidence type="ECO:0000259" key="12">
    <source>
        <dbReference type="Pfam" id="PF01154"/>
    </source>
</evidence>
<dbReference type="EMBL" id="JAKCXM010000125">
    <property type="protein sequence ID" value="KAJ0401549.1"/>
    <property type="molecule type" value="Genomic_DNA"/>
</dbReference>
<evidence type="ECO:0000256" key="4">
    <source>
        <dbReference type="ARBA" id="ARBA00022679"/>
    </source>
</evidence>
<name>A0AAD5QB39_PYTIN</name>
<feature type="transmembrane region" description="Helical" evidence="10">
    <location>
        <begin position="1471"/>
        <end position="1494"/>
    </location>
</feature>
<dbReference type="GO" id="GO:0006084">
    <property type="term" value="P:acetyl-CoA metabolic process"/>
    <property type="evidence" value="ECO:0007669"/>
    <property type="project" value="InterPro"/>
</dbReference>
<dbReference type="Pfam" id="PF08016">
    <property type="entry name" value="PKD_channel"/>
    <property type="match status" value="1"/>
</dbReference>
<feature type="domain" description="Polycystin" evidence="15">
    <location>
        <begin position="1187"/>
        <end position="1253"/>
    </location>
</feature>
<evidence type="ECO:0000256" key="8">
    <source>
        <dbReference type="PIRSR" id="PIRSR610122-1"/>
    </source>
</evidence>
<dbReference type="InterPro" id="IPR014030">
    <property type="entry name" value="Ketoacyl_synth_N"/>
</dbReference>
<proteinExistence type="inferred from homology"/>
<feature type="transmembrane region" description="Helical" evidence="10">
    <location>
        <begin position="1234"/>
        <end position="1257"/>
    </location>
</feature>
<dbReference type="GO" id="GO:0010142">
    <property type="term" value="P:farnesyl diphosphate biosynthetic process, mevalonate pathway"/>
    <property type="evidence" value="ECO:0007669"/>
    <property type="project" value="InterPro"/>
</dbReference>
<feature type="domain" description="Hydroxymethylglutaryl-coenzyme A synthase C-terminal" evidence="14">
    <location>
        <begin position="190"/>
        <end position="469"/>
    </location>
</feature>
<feature type="domain" description="Hydroxymethylglutaryl-coenzyme A synthase N-terminal" evidence="12">
    <location>
        <begin position="16"/>
        <end position="189"/>
    </location>
</feature>
<dbReference type="InterPro" id="IPR016039">
    <property type="entry name" value="Thiolase-like"/>
</dbReference>
<keyword evidence="17" id="KW-1185">Reference proteome</keyword>
<feature type="active site" description="Acyl-thioester intermediate" evidence="8">
    <location>
        <position position="132"/>
    </location>
</feature>
<protein>
    <recommendedName>
        <fullName evidence="18">Hydroxymethylglutaryl-CoA synthase</fullName>
    </recommendedName>
</protein>
<dbReference type="InterPro" id="IPR013122">
    <property type="entry name" value="PKD1_2_channel"/>
</dbReference>
<organism evidence="16 17">
    <name type="scientific">Pythium insidiosum</name>
    <name type="common">Pythiosis disease agent</name>
    <dbReference type="NCBI Taxonomy" id="114742"/>
    <lineage>
        <taxon>Eukaryota</taxon>
        <taxon>Sar</taxon>
        <taxon>Stramenopiles</taxon>
        <taxon>Oomycota</taxon>
        <taxon>Peronosporomycetes</taxon>
        <taxon>Pythiales</taxon>
        <taxon>Pythiaceae</taxon>
        <taxon>Pythium</taxon>
    </lineage>
</organism>
<dbReference type="InterPro" id="IPR013746">
    <property type="entry name" value="HMG_CoA_synt_C_dom"/>
</dbReference>
<evidence type="ECO:0000259" key="15">
    <source>
        <dbReference type="Pfam" id="PF20519"/>
    </source>
</evidence>
<dbReference type="GO" id="GO:0016020">
    <property type="term" value="C:membrane"/>
    <property type="evidence" value="ECO:0007669"/>
    <property type="project" value="UniProtKB-SubCell"/>
</dbReference>
<dbReference type="Gene3D" id="1.10.287.70">
    <property type="match status" value="1"/>
</dbReference>
<evidence type="ECO:0000259" key="13">
    <source>
        <dbReference type="Pfam" id="PF08016"/>
    </source>
</evidence>
<evidence type="ECO:0000256" key="3">
    <source>
        <dbReference type="ARBA" id="ARBA00007200"/>
    </source>
</evidence>
<feature type="active site" description="Proton donor/acceptor" evidence="8">
    <location>
        <position position="98"/>
    </location>
</feature>
<evidence type="ECO:0000256" key="7">
    <source>
        <dbReference type="ARBA" id="ARBA00023136"/>
    </source>
</evidence>
<dbReference type="Pfam" id="PF20519">
    <property type="entry name" value="Polycystin_dom"/>
    <property type="match status" value="1"/>
</dbReference>
<feature type="active site" description="Proton donor/acceptor" evidence="8">
    <location>
        <position position="266"/>
    </location>
</feature>
<evidence type="ECO:0000259" key="14">
    <source>
        <dbReference type="Pfam" id="PF08540"/>
    </source>
</evidence>
<comment type="subcellular location">
    <subcellularLocation>
        <location evidence="1">Membrane</location>
        <topology evidence="1">Multi-pass membrane protein</topology>
    </subcellularLocation>
</comment>
<feature type="binding site" evidence="9">
    <location>
        <position position="271"/>
    </location>
    <ligand>
        <name>CoA</name>
        <dbReference type="ChEBI" id="CHEBI:57287"/>
    </ligand>
</feature>
<feature type="binding site" evidence="9">
    <location>
        <position position="275"/>
    </location>
    <ligand>
        <name>CoA</name>
        <dbReference type="ChEBI" id="CHEBI:57287"/>
    </ligand>
</feature>
<feature type="domain" description="Beta-ketoacyl synthase-like N-terminal" evidence="11">
    <location>
        <begin position="587"/>
        <end position="775"/>
    </location>
</feature>
<dbReference type="PANTHER" id="PTHR43323:SF2">
    <property type="entry name" value="HYDROXYMETHYLGLUTARYL-COA SYNTHASE"/>
    <property type="match status" value="1"/>
</dbReference>
<dbReference type="Pfam" id="PF00109">
    <property type="entry name" value="ketoacyl-synt"/>
    <property type="match status" value="1"/>
</dbReference>
<dbReference type="Proteomes" id="UP001209570">
    <property type="component" value="Unassembled WGS sequence"/>
</dbReference>
<evidence type="ECO:0000256" key="1">
    <source>
        <dbReference type="ARBA" id="ARBA00004141"/>
    </source>
</evidence>
<feature type="transmembrane region" description="Helical" evidence="10">
    <location>
        <begin position="1366"/>
        <end position="1385"/>
    </location>
</feature>
<feature type="transmembrane region" description="Helical" evidence="10">
    <location>
        <begin position="1405"/>
        <end position="1426"/>
    </location>
</feature>